<dbReference type="InterPro" id="IPR011990">
    <property type="entry name" value="TPR-like_helical_dom_sf"/>
</dbReference>
<dbReference type="Proteomes" id="UP000308652">
    <property type="component" value="Unassembled WGS sequence"/>
</dbReference>
<evidence type="ECO:0000313" key="2">
    <source>
        <dbReference type="Proteomes" id="UP000308652"/>
    </source>
</evidence>
<evidence type="ECO:0000313" key="1">
    <source>
        <dbReference type="EMBL" id="TFK37261.1"/>
    </source>
</evidence>
<dbReference type="SUPFAM" id="SSF48452">
    <property type="entry name" value="TPR-like"/>
    <property type="match status" value="1"/>
</dbReference>
<sequence length="380" mass="42926">MDLTEDYYDDSIEGMDMGGFHELVSNIPTNTLTGLPETTDIMKYLLENSDDPAIRKVMEHSQKMVMKMERDDDFSELDFGNMPVLSDQIWRIFLQTNDMPQMNSEPSGLVQKLFDLVCFFISTSKNNPEYGYRLLSSYDQIPNSNDVLRFIQRCVAKPNPGTRPYSLPGYLTLSTTFDKHTNALRPILNSLSASFKWGVENRAYRESNGDIPTAASQHMFTIQLVQAQLHKDTGNTAFSKDKSASLKEYLAAIHHAELGLAHAAPSEDELNELKRLKAICHTNRAVVFSVPVGNKLFNISAALEDAQLAVDADPTYMKGYIRLSRSYEMKGNVEKAKEVIIQALHQPESSSERVTLETHLNELEKFAEKNSLTRPEMPKN</sequence>
<dbReference type="STRING" id="68775.A0A5C3M7V9"/>
<dbReference type="Gene3D" id="1.25.40.10">
    <property type="entry name" value="Tetratricopeptide repeat domain"/>
    <property type="match status" value="1"/>
</dbReference>
<dbReference type="OrthoDB" id="2942533at2759"/>
<accession>A0A5C3M7V9</accession>
<dbReference type="AlphaFoldDB" id="A0A5C3M7V9"/>
<organism evidence="1 2">
    <name type="scientific">Crucibulum laeve</name>
    <dbReference type="NCBI Taxonomy" id="68775"/>
    <lineage>
        <taxon>Eukaryota</taxon>
        <taxon>Fungi</taxon>
        <taxon>Dikarya</taxon>
        <taxon>Basidiomycota</taxon>
        <taxon>Agaricomycotina</taxon>
        <taxon>Agaricomycetes</taxon>
        <taxon>Agaricomycetidae</taxon>
        <taxon>Agaricales</taxon>
        <taxon>Agaricineae</taxon>
        <taxon>Nidulariaceae</taxon>
        <taxon>Crucibulum</taxon>
    </lineage>
</organism>
<protein>
    <submittedName>
        <fullName evidence="1">Uncharacterized protein</fullName>
    </submittedName>
</protein>
<keyword evidence="2" id="KW-1185">Reference proteome</keyword>
<proteinExistence type="predicted"/>
<reference evidence="1 2" key="1">
    <citation type="journal article" date="2019" name="Nat. Ecol. Evol.">
        <title>Megaphylogeny resolves global patterns of mushroom evolution.</title>
        <authorList>
            <person name="Varga T."/>
            <person name="Krizsan K."/>
            <person name="Foldi C."/>
            <person name="Dima B."/>
            <person name="Sanchez-Garcia M."/>
            <person name="Sanchez-Ramirez S."/>
            <person name="Szollosi G.J."/>
            <person name="Szarkandi J.G."/>
            <person name="Papp V."/>
            <person name="Albert L."/>
            <person name="Andreopoulos W."/>
            <person name="Angelini C."/>
            <person name="Antonin V."/>
            <person name="Barry K.W."/>
            <person name="Bougher N.L."/>
            <person name="Buchanan P."/>
            <person name="Buyck B."/>
            <person name="Bense V."/>
            <person name="Catcheside P."/>
            <person name="Chovatia M."/>
            <person name="Cooper J."/>
            <person name="Damon W."/>
            <person name="Desjardin D."/>
            <person name="Finy P."/>
            <person name="Geml J."/>
            <person name="Haridas S."/>
            <person name="Hughes K."/>
            <person name="Justo A."/>
            <person name="Karasinski D."/>
            <person name="Kautmanova I."/>
            <person name="Kiss B."/>
            <person name="Kocsube S."/>
            <person name="Kotiranta H."/>
            <person name="LaButti K.M."/>
            <person name="Lechner B.E."/>
            <person name="Liimatainen K."/>
            <person name="Lipzen A."/>
            <person name="Lukacs Z."/>
            <person name="Mihaltcheva S."/>
            <person name="Morgado L.N."/>
            <person name="Niskanen T."/>
            <person name="Noordeloos M.E."/>
            <person name="Ohm R.A."/>
            <person name="Ortiz-Santana B."/>
            <person name="Ovrebo C."/>
            <person name="Racz N."/>
            <person name="Riley R."/>
            <person name="Savchenko A."/>
            <person name="Shiryaev A."/>
            <person name="Soop K."/>
            <person name="Spirin V."/>
            <person name="Szebenyi C."/>
            <person name="Tomsovsky M."/>
            <person name="Tulloss R.E."/>
            <person name="Uehling J."/>
            <person name="Grigoriev I.V."/>
            <person name="Vagvolgyi C."/>
            <person name="Papp T."/>
            <person name="Martin F.M."/>
            <person name="Miettinen O."/>
            <person name="Hibbett D.S."/>
            <person name="Nagy L.G."/>
        </authorList>
    </citation>
    <scope>NUCLEOTIDE SEQUENCE [LARGE SCALE GENOMIC DNA]</scope>
    <source>
        <strain evidence="1 2">CBS 166.37</strain>
    </source>
</reference>
<gene>
    <name evidence="1" type="ORF">BDQ12DRAFT_713629</name>
</gene>
<dbReference type="EMBL" id="ML213609">
    <property type="protein sequence ID" value="TFK37261.1"/>
    <property type="molecule type" value="Genomic_DNA"/>
</dbReference>
<name>A0A5C3M7V9_9AGAR</name>